<reference evidence="2" key="2">
    <citation type="submission" date="2020-04" db="EMBL/GenBank/DDBJ databases">
        <authorList>
            <consortium name="NCBI Genome Project"/>
        </authorList>
    </citation>
    <scope>NUCLEOTIDE SEQUENCE</scope>
    <source>
        <strain evidence="2">CBS 342.82</strain>
    </source>
</reference>
<dbReference type="AlphaFoldDB" id="A0A6J3M349"/>
<keyword evidence="1" id="KW-1185">Reference proteome</keyword>
<gene>
    <name evidence="2" type="ORF">K489DRAFT_401750</name>
</gene>
<evidence type="ECO:0000313" key="1">
    <source>
        <dbReference type="Proteomes" id="UP000504637"/>
    </source>
</evidence>
<reference evidence="2" key="3">
    <citation type="submission" date="2025-08" db="UniProtKB">
        <authorList>
            <consortium name="RefSeq"/>
        </authorList>
    </citation>
    <scope>IDENTIFICATION</scope>
    <source>
        <strain evidence="2">CBS 342.82</strain>
    </source>
</reference>
<name>A0A6J3M349_9PEZI</name>
<protein>
    <submittedName>
        <fullName evidence="2">Uncharacterized protein</fullName>
    </submittedName>
</protein>
<dbReference type="RefSeq" id="XP_033458975.1">
    <property type="nucleotide sequence ID" value="XM_033607032.1"/>
</dbReference>
<organism evidence="2">
    <name type="scientific">Dissoconium aciculare CBS 342.82</name>
    <dbReference type="NCBI Taxonomy" id="1314786"/>
    <lineage>
        <taxon>Eukaryota</taxon>
        <taxon>Fungi</taxon>
        <taxon>Dikarya</taxon>
        <taxon>Ascomycota</taxon>
        <taxon>Pezizomycotina</taxon>
        <taxon>Dothideomycetes</taxon>
        <taxon>Dothideomycetidae</taxon>
        <taxon>Mycosphaerellales</taxon>
        <taxon>Dissoconiaceae</taxon>
        <taxon>Dissoconium</taxon>
    </lineage>
</organism>
<proteinExistence type="predicted"/>
<dbReference type="GeneID" id="54364832"/>
<reference evidence="2" key="1">
    <citation type="submission" date="2020-01" db="EMBL/GenBank/DDBJ databases">
        <authorList>
            <consortium name="DOE Joint Genome Institute"/>
            <person name="Haridas S."/>
            <person name="Albert R."/>
            <person name="Binder M."/>
            <person name="Bloem J."/>
            <person name="Labutti K."/>
            <person name="Salamov A."/>
            <person name="Andreopoulos B."/>
            <person name="Baker S.E."/>
            <person name="Barry K."/>
            <person name="Bills G."/>
            <person name="Bluhm B.H."/>
            <person name="Cannon C."/>
            <person name="Castanera R."/>
            <person name="Culley D.E."/>
            <person name="Daum C."/>
            <person name="Ezra D."/>
            <person name="Gonzalez J.B."/>
            <person name="Henrissat B."/>
            <person name="Kuo A."/>
            <person name="Liang C."/>
            <person name="Lipzen A."/>
            <person name="Lutzoni F."/>
            <person name="Magnuson J."/>
            <person name="Mondo S."/>
            <person name="Nolan M."/>
            <person name="Ohm R."/>
            <person name="Pangilinan J."/>
            <person name="Park H.-J."/>
            <person name="Ramirez L."/>
            <person name="Alfaro M."/>
            <person name="Sun H."/>
            <person name="Tritt A."/>
            <person name="Yoshinaga Y."/>
            <person name="Zwiers L.-H."/>
            <person name="Turgeon B.G."/>
            <person name="Goodwin S.B."/>
            <person name="Spatafora J.W."/>
            <person name="Crous P.W."/>
            <person name="Grigoriev I.V."/>
        </authorList>
    </citation>
    <scope>NUCLEOTIDE SEQUENCE</scope>
    <source>
        <strain evidence="2">CBS 342.82</strain>
    </source>
</reference>
<accession>A0A6J3M349</accession>
<sequence length="161" mass="17987">MSHQQRENVRQGLVAMLRLRLDACEIASGERIPLVSVFDRAIHGIEKHRAHRLLAILASKAVESPPGFWALHDTETIRGGLAIRFFVPRPFAASHYHSLILGRNDVPLHSGDVCLWSLHLPHPTRALPEIHIHGDKMSVACHGDSCFRACEMQCLLAARTQ</sequence>
<dbReference type="Proteomes" id="UP000504637">
    <property type="component" value="Unplaced"/>
</dbReference>
<evidence type="ECO:0000313" key="2">
    <source>
        <dbReference type="RefSeq" id="XP_033458975.1"/>
    </source>
</evidence>